<feature type="transmembrane region" description="Helical" evidence="13">
    <location>
        <begin position="107"/>
        <end position="129"/>
    </location>
</feature>
<keyword evidence="11" id="KW-0407">Ion channel</keyword>
<evidence type="ECO:0000256" key="12">
    <source>
        <dbReference type="ARBA" id="ARBA00034430"/>
    </source>
</evidence>
<dbReference type="Proteomes" id="UP000235649">
    <property type="component" value="Unassembled WGS sequence"/>
</dbReference>
<feature type="transmembrane region" description="Helical" evidence="13">
    <location>
        <begin position="150"/>
        <end position="180"/>
    </location>
</feature>
<dbReference type="RefSeq" id="WP_102195743.1">
    <property type="nucleotide sequence ID" value="NZ_NIPR01000008.1"/>
</dbReference>
<keyword evidence="3" id="KW-0813">Transport</keyword>
<protein>
    <recommendedName>
        <fullName evidence="16">DUF1211 domain-containing membrane protein</fullName>
    </recommendedName>
</protein>
<evidence type="ECO:0000256" key="6">
    <source>
        <dbReference type="ARBA" id="ARBA00022826"/>
    </source>
</evidence>
<comment type="similarity">
    <text evidence="2">Belongs to the TMEM175 family.</text>
</comment>
<dbReference type="EMBL" id="NIPR01000008">
    <property type="protein sequence ID" value="PMD72215.1"/>
    <property type="molecule type" value="Genomic_DNA"/>
</dbReference>
<keyword evidence="6" id="KW-0631">Potassium channel</keyword>
<evidence type="ECO:0000256" key="5">
    <source>
        <dbReference type="ARBA" id="ARBA00022692"/>
    </source>
</evidence>
<keyword evidence="5 13" id="KW-0812">Transmembrane</keyword>
<comment type="subcellular location">
    <subcellularLocation>
        <location evidence="1">Membrane</location>
        <topology evidence="1">Multi-pass membrane protein</topology>
    </subcellularLocation>
</comment>
<evidence type="ECO:0000256" key="2">
    <source>
        <dbReference type="ARBA" id="ARBA00006920"/>
    </source>
</evidence>
<evidence type="ECO:0000256" key="3">
    <source>
        <dbReference type="ARBA" id="ARBA00022448"/>
    </source>
</evidence>
<keyword evidence="15" id="KW-1185">Reference proteome</keyword>
<evidence type="ECO:0000256" key="8">
    <source>
        <dbReference type="ARBA" id="ARBA00022989"/>
    </source>
</evidence>
<feature type="transmembrane region" description="Helical" evidence="13">
    <location>
        <begin position="77"/>
        <end position="95"/>
    </location>
</feature>
<keyword evidence="10 13" id="KW-0472">Membrane</keyword>
<comment type="catalytic activity">
    <reaction evidence="12">
        <text>K(+)(in) = K(+)(out)</text>
        <dbReference type="Rhea" id="RHEA:29463"/>
        <dbReference type="ChEBI" id="CHEBI:29103"/>
    </reaction>
</comment>
<gene>
    <name evidence="14" type="ORF">CBP76_04480</name>
</gene>
<evidence type="ECO:0000313" key="15">
    <source>
        <dbReference type="Proteomes" id="UP000235649"/>
    </source>
</evidence>
<evidence type="ECO:0000256" key="7">
    <source>
        <dbReference type="ARBA" id="ARBA00022958"/>
    </source>
</evidence>
<dbReference type="PANTHER" id="PTHR31462:SF5">
    <property type="entry name" value="ENDOSOMAL_LYSOSOMAL PROTON CHANNEL TMEM175"/>
    <property type="match status" value="1"/>
</dbReference>
<name>A0A2N7AVN5_9LACO</name>
<dbReference type="PANTHER" id="PTHR31462">
    <property type="entry name" value="ENDOSOMAL/LYSOSOMAL POTASSIUM CHANNEL TMEM175"/>
    <property type="match status" value="1"/>
</dbReference>
<feature type="transmembrane region" description="Helical" evidence="13">
    <location>
        <begin position="9"/>
        <end position="27"/>
    </location>
</feature>
<dbReference type="Pfam" id="PF06736">
    <property type="entry name" value="TMEM175"/>
    <property type="match status" value="1"/>
</dbReference>
<keyword evidence="9" id="KW-0406">Ion transport</keyword>
<dbReference type="AlphaFoldDB" id="A0A2N7AVN5"/>
<evidence type="ECO:0000313" key="14">
    <source>
        <dbReference type="EMBL" id="PMD72215.1"/>
    </source>
</evidence>
<accession>A0A2N7AVN5</accession>
<evidence type="ECO:0000256" key="11">
    <source>
        <dbReference type="ARBA" id="ARBA00023303"/>
    </source>
</evidence>
<comment type="caution">
    <text evidence="14">The sequence shown here is derived from an EMBL/GenBank/DDBJ whole genome shotgun (WGS) entry which is preliminary data.</text>
</comment>
<sequence length="188" mass="21695">MSKGRVEAFTDGVIAIILTILVLDIKLPDKYSWNVLWDVKMQFFTYVASFFLVAMIWNQHHQMFAKVKRIDGRVMWANILMLFWLSLIPVASSWYGRNIVSKPAGVLFAVIVIFFNLAFLWLNHCLQLANKNELVFKKKDTFDRRSQLSLIINLASIIIGYLFPEFVLLATVLNAVIWAIPIKLTLVD</sequence>
<dbReference type="GO" id="GO:0015252">
    <property type="term" value="F:proton channel activity"/>
    <property type="evidence" value="ECO:0007669"/>
    <property type="project" value="InterPro"/>
</dbReference>
<evidence type="ECO:0008006" key="16">
    <source>
        <dbReference type="Google" id="ProtNLM"/>
    </source>
</evidence>
<keyword evidence="4" id="KW-0633">Potassium transport</keyword>
<organism evidence="14 15">
    <name type="scientific">Companilactobacillus nuruki</name>
    <dbReference type="NCBI Taxonomy" id="1993540"/>
    <lineage>
        <taxon>Bacteria</taxon>
        <taxon>Bacillati</taxon>
        <taxon>Bacillota</taxon>
        <taxon>Bacilli</taxon>
        <taxon>Lactobacillales</taxon>
        <taxon>Lactobacillaceae</taxon>
        <taxon>Companilactobacillus</taxon>
    </lineage>
</organism>
<evidence type="ECO:0000256" key="4">
    <source>
        <dbReference type="ARBA" id="ARBA00022538"/>
    </source>
</evidence>
<keyword evidence="8 13" id="KW-1133">Transmembrane helix</keyword>
<evidence type="ECO:0000256" key="9">
    <source>
        <dbReference type="ARBA" id="ARBA00023065"/>
    </source>
</evidence>
<evidence type="ECO:0000256" key="1">
    <source>
        <dbReference type="ARBA" id="ARBA00004141"/>
    </source>
</evidence>
<reference evidence="14 15" key="1">
    <citation type="submission" date="2017-05" db="EMBL/GenBank/DDBJ databases">
        <title>Lactobacillus nurukis nov., sp. nov., isolated from nuruk.</title>
        <authorList>
            <person name="Kim S.-J."/>
        </authorList>
    </citation>
    <scope>NUCLEOTIDE SEQUENCE [LARGE SCALE GENOMIC DNA]</scope>
    <source>
        <strain evidence="14 15">SYF10-1a</strain>
    </source>
</reference>
<keyword evidence="7" id="KW-0630">Potassium</keyword>
<dbReference type="GO" id="GO:0005267">
    <property type="term" value="F:potassium channel activity"/>
    <property type="evidence" value="ECO:0007669"/>
    <property type="project" value="UniProtKB-KW"/>
</dbReference>
<feature type="transmembrane region" description="Helical" evidence="13">
    <location>
        <begin position="39"/>
        <end position="57"/>
    </location>
</feature>
<proteinExistence type="inferred from homology"/>
<dbReference type="InterPro" id="IPR010617">
    <property type="entry name" value="TMEM175-like"/>
</dbReference>
<evidence type="ECO:0000256" key="10">
    <source>
        <dbReference type="ARBA" id="ARBA00023136"/>
    </source>
</evidence>
<evidence type="ECO:0000256" key="13">
    <source>
        <dbReference type="SAM" id="Phobius"/>
    </source>
</evidence>
<dbReference type="OrthoDB" id="7626281at2"/>
<dbReference type="GO" id="GO:0016020">
    <property type="term" value="C:membrane"/>
    <property type="evidence" value="ECO:0007669"/>
    <property type="project" value="UniProtKB-SubCell"/>
</dbReference>